<dbReference type="PANTHER" id="PTHR36510:SF3">
    <property type="entry name" value="CONSERVED PROTEIN"/>
    <property type="match status" value="1"/>
</dbReference>
<evidence type="ECO:0000313" key="2">
    <source>
        <dbReference type="EMBL" id="GAA4474398.1"/>
    </source>
</evidence>
<dbReference type="PANTHER" id="PTHR36510">
    <property type="entry name" value="GLUTAMATE--CYSTEINE LIGASE 2-RELATED"/>
    <property type="match status" value="1"/>
</dbReference>
<dbReference type="InterPro" id="IPR006336">
    <property type="entry name" value="GCS2"/>
</dbReference>
<evidence type="ECO:0000256" key="1">
    <source>
        <dbReference type="ARBA" id="ARBA00048819"/>
    </source>
</evidence>
<dbReference type="RefSeq" id="WP_345342653.1">
    <property type="nucleotide sequence ID" value="NZ_BAABFB010000023.1"/>
</dbReference>
<sequence length="497" mass="55230">MGREVTRVVFTRKDRQVFREKVHDCLDALAELLAREQAQPGDPTVGLELELNLVDGNREPAMANESVLAAIADPAYQTELGQFNIEVNVPPRHLDGTNLAELEDQLRNTLNHADERARSGGGRLAMIGILPTLRRRHLDKRWMSPDPRYAALARQILAARGEDIELDITGVPLPGRRDAERLATLTDTILPEAACTSTQLHLQVSPREFGAYWNSAQMLAGVQVAMAANSPFFAGLALWHETRLPLFEQATDTRPLELKNQGVRPRVWFGERWISSIFDLFEENSRYFPSLLPECTDEQPGAVVAAGGTPELAELRMHNGTIYRWNRPIYDTTDTDHHLRLENRVLPGGPTVRDTVADAAFYYGTVYSLAHADRPSWSRMPFEAAAANLRAGARRGFDARVFWPDIGAIAPGELVSGTLLPLAHEGLDALGVAPAVRDTYLGIVEDRCRTRRNGAQWQRATVAAREKAGESRDSALNSMLAEYLDRMHSAGPVHTWD</sequence>
<evidence type="ECO:0000313" key="3">
    <source>
        <dbReference type="Proteomes" id="UP001501183"/>
    </source>
</evidence>
<dbReference type="InterPro" id="IPR014746">
    <property type="entry name" value="Gln_synth/guanido_kin_cat_dom"/>
</dbReference>
<dbReference type="Proteomes" id="UP001501183">
    <property type="component" value="Unassembled WGS sequence"/>
</dbReference>
<accession>A0ABP8NXY4</accession>
<dbReference type="InterPro" id="IPR016602">
    <property type="entry name" value="UCP012666"/>
</dbReference>
<proteinExistence type="predicted"/>
<protein>
    <submittedName>
        <fullName evidence="2">Glutamate-cysteine ligase family protein</fullName>
    </submittedName>
</protein>
<name>A0ABP8NXY4_9NOCA</name>
<dbReference type="SUPFAM" id="SSF55931">
    <property type="entry name" value="Glutamine synthetase/guanido kinase"/>
    <property type="match status" value="1"/>
</dbReference>
<dbReference type="EMBL" id="BAABFB010000023">
    <property type="protein sequence ID" value="GAA4474398.1"/>
    <property type="molecule type" value="Genomic_DNA"/>
</dbReference>
<keyword evidence="3" id="KW-1185">Reference proteome</keyword>
<dbReference type="Pfam" id="PF04107">
    <property type="entry name" value="GCS2"/>
    <property type="match status" value="1"/>
</dbReference>
<dbReference type="GO" id="GO:0016874">
    <property type="term" value="F:ligase activity"/>
    <property type="evidence" value="ECO:0007669"/>
    <property type="project" value="UniProtKB-KW"/>
</dbReference>
<organism evidence="2 3">
    <name type="scientific">Rhodococcus olei</name>
    <dbReference type="NCBI Taxonomy" id="2161675"/>
    <lineage>
        <taxon>Bacteria</taxon>
        <taxon>Bacillati</taxon>
        <taxon>Actinomycetota</taxon>
        <taxon>Actinomycetes</taxon>
        <taxon>Mycobacteriales</taxon>
        <taxon>Nocardiaceae</taxon>
        <taxon>Rhodococcus</taxon>
    </lineage>
</organism>
<gene>
    <name evidence="2" type="ORF">GCM10023094_09940</name>
</gene>
<dbReference type="PIRSF" id="PIRSF012666">
    <property type="entry name" value="UCP012666"/>
    <property type="match status" value="1"/>
</dbReference>
<reference evidence="3" key="1">
    <citation type="journal article" date="2019" name="Int. J. Syst. Evol. Microbiol.">
        <title>The Global Catalogue of Microorganisms (GCM) 10K type strain sequencing project: providing services to taxonomists for standard genome sequencing and annotation.</title>
        <authorList>
            <consortium name="The Broad Institute Genomics Platform"/>
            <consortium name="The Broad Institute Genome Sequencing Center for Infectious Disease"/>
            <person name="Wu L."/>
            <person name="Ma J."/>
        </authorList>
    </citation>
    <scope>NUCLEOTIDE SEQUENCE [LARGE SCALE GENOMIC DNA]</scope>
    <source>
        <strain evidence="3">JCM 32206</strain>
    </source>
</reference>
<dbReference type="InterPro" id="IPR050141">
    <property type="entry name" value="GCL_type2/YbdK_subfam"/>
</dbReference>
<dbReference type="Gene3D" id="3.30.590.20">
    <property type="match status" value="1"/>
</dbReference>
<comment type="caution">
    <text evidence="2">The sequence shown here is derived from an EMBL/GenBank/DDBJ whole genome shotgun (WGS) entry which is preliminary data.</text>
</comment>
<comment type="catalytic activity">
    <reaction evidence="1">
        <text>L-cysteine + L-glutamate + ATP = gamma-L-glutamyl-L-cysteine + ADP + phosphate + H(+)</text>
        <dbReference type="Rhea" id="RHEA:13285"/>
        <dbReference type="ChEBI" id="CHEBI:15378"/>
        <dbReference type="ChEBI" id="CHEBI:29985"/>
        <dbReference type="ChEBI" id="CHEBI:30616"/>
        <dbReference type="ChEBI" id="CHEBI:35235"/>
        <dbReference type="ChEBI" id="CHEBI:43474"/>
        <dbReference type="ChEBI" id="CHEBI:58173"/>
        <dbReference type="ChEBI" id="CHEBI:456216"/>
        <dbReference type="EC" id="6.3.2.2"/>
    </reaction>
</comment>
<keyword evidence="2" id="KW-0436">Ligase</keyword>